<name>A0A2G8SYV5_9BURK</name>
<comment type="caution">
    <text evidence="2">The sequence shown here is derived from an EMBL/GenBank/DDBJ whole genome shotgun (WGS) entry which is preliminary data.</text>
</comment>
<accession>A0A2G8SYV5</accession>
<evidence type="ECO:0000313" key="3">
    <source>
        <dbReference type="Proteomes" id="UP000228593"/>
    </source>
</evidence>
<dbReference type="EMBL" id="PDOB01000025">
    <property type="protein sequence ID" value="PIL38970.1"/>
    <property type="molecule type" value="Genomic_DNA"/>
</dbReference>
<evidence type="ECO:0000256" key="1">
    <source>
        <dbReference type="SAM" id="SignalP"/>
    </source>
</evidence>
<evidence type="ECO:0008006" key="4">
    <source>
        <dbReference type="Google" id="ProtNLM"/>
    </source>
</evidence>
<sequence>MDLVKAAVKLLGAALLAAGIVCSATAGTIVYDFDTFDDDTPLATGYAGLTFTNAAVWKAGLSLNETAFSPHSADGVVLNIGGPITVVFLTPVFGVGGYFTYDSGLAIAIYDGRGALLGELSGAYANNLIDGSGDASSSPNEFLQFADVNGLIARITITSSGGSTVVLDDLTVDDGATSISEPSSIALMAGVIAAGLRRRGWLRRS</sequence>
<gene>
    <name evidence="2" type="ORF">CR103_14910</name>
</gene>
<reference evidence="2 3" key="1">
    <citation type="submission" date="2017-10" db="EMBL/GenBank/DDBJ databases">
        <title>Massilia psychrophilum sp. nov., a novel purple-pigmented bacterium isolated from Tianshan glacier, Xinjiang Municipality, China.</title>
        <authorList>
            <person name="Wang H."/>
        </authorList>
    </citation>
    <scope>NUCLEOTIDE SEQUENCE [LARGE SCALE GENOMIC DNA]</scope>
    <source>
        <strain evidence="2 3">JCM 30813</strain>
    </source>
</reference>
<evidence type="ECO:0000313" key="2">
    <source>
        <dbReference type="EMBL" id="PIL38970.1"/>
    </source>
</evidence>
<feature type="signal peptide" evidence="1">
    <location>
        <begin position="1"/>
        <end position="26"/>
    </location>
</feature>
<dbReference type="Proteomes" id="UP000228593">
    <property type="component" value="Unassembled WGS sequence"/>
</dbReference>
<protein>
    <recommendedName>
        <fullName evidence="4">PEP-CTERM protein-sorting domain-containing protein</fullName>
    </recommendedName>
</protein>
<proteinExistence type="predicted"/>
<dbReference type="AlphaFoldDB" id="A0A2G8SYV5"/>
<dbReference type="RefSeq" id="WP_099916767.1">
    <property type="nucleotide sequence ID" value="NZ_BMHS01000028.1"/>
</dbReference>
<organism evidence="2 3">
    <name type="scientific">Massilia psychrophila</name>
    <dbReference type="NCBI Taxonomy" id="1603353"/>
    <lineage>
        <taxon>Bacteria</taxon>
        <taxon>Pseudomonadati</taxon>
        <taxon>Pseudomonadota</taxon>
        <taxon>Betaproteobacteria</taxon>
        <taxon>Burkholderiales</taxon>
        <taxon>Oxalobacteraceae</taxon>
        <taxon>Telluria group</taxon>
        <taxon>Massilia</taxon>
    </lineage>
</organism>
<keyword evidence="3" id="KW-1185">Reference proteome</keyword>
<keyword evidence="1" id="KW-0732">Signal</keyword>
<feature type="chain" id="PRO_5013674768" description="PEP-CTERM protein-sorting domain-containing protein" evidence="1">
    <location>
        <begin position="27"/>
        <end position="205"/>
    </location>
</feature>